<dbReference type="Gene3D" id="1.50.10.100">
    <property type="entry name" value="Chondroitin AC/alginate lyase"/>
    <property type="match status" value="1"/>
</dbReference>
<dbReference type="SUPFAM" id="SSF48230">
    <property type="entry name" value="Chondroitin AC/alginate lyase"/>
    <property type="match status" value="1"/>
</dbReference>
<proteinExistence type="predicted"/>
<evidence type="ECO:0000256" key="2">
    <source>
        <dbReference type="ARBA" id="ARBA00023239"/>
    </source>
</evidence>
<feature type="domain" description="Alginate lyase" evidence="3">
    <location>
        <begin position="16"/>
        <end position="199"/>
    </location>
</feature>
<evidence type="ECO:0000259" key="3">
    <source>
        <dbReference type="Pfam" id="PF05426"/>
    </source>
</evidence>
<accession>A0A854QCU7</accession>
<sequence>MCQYWANELMQFGPWSVTNKSITPSSGDMRDYLSFAVYYWPDCSNLGNTTGLAPEEVWSQCPYVRRDGIFNPDIYQIGNSQALTNMSNSIYLSALSYVSTNNSKYSTHVNHAVHTWFVNEDTKMNPNLDYAQMVRGPGYGKGRYRGVLDMAIIAKVISGVEIMRALRPPEWKQDTDEGFVAWAKQQLQWLETSELAIDELASFKYFHSFYN</sequence>
<keyword evidence="2" id="KW-0456">Lyase</keyword>
<keyword evidence="1" id="KW-0732">Signal</keyword>
<dbReference type="GO" id="GO:0016829">
    <property type="term" value="F:lyase activity"/>
    <property type="evidence" value="ECO:0007669"/>
    <property type="project" value="UniProtKB-KW"/>
</dbReference>
<name>A0A854QCU7_CRYNE</name>
<dbReference type="GO" id="GO:0042597">
    <property type="term" value="C:periplasmic space"/>
    <property type="evidence" value="ECO:0007669"/>
    <property type="project" value="InterPro"/>
</dbReference>
<protein>
    <recommendedName>
        <fullName evidence="3">Alginate lyase domain-containing protein</fullName>
    </recommendedName>
</protein>
<dbReference type="EMBL" id="AMKT01000034">
    <property type="protein sequence ID" value="OXG24024.1"/>
    <property type="molecule type" value="Genomic_DNA"/>
</dbReference>
<evidence type="ECO:0000313" key="4">
    <source>
        <dbReference type="EMBL" id="OXG24024.1"/>
    </source>
</evidence>
<dbReference type="InterPro" id="IPR008397">
    <property type="entry name" value="Alginate_lyase_dom"/>
</dbReference>
<organism evidence="4 5">
    <name type="scientific">Cryptococcus neoformans Tu259-1</name>
    <dbReference type="NCBI Taxonomy" id="1230072"/>
    <lineage>
        <taxon>Eukaryota</taxon>
        <taxon>Fungi</taxon>
        <taxon>Dikarya</taxon>
        <taxon>Basidiomycota</taxon>
        <taxon>Agaricomycotina</taxon>
        <taxon>Tremellomycetes</taxon>
        <taxon>Tremellales</taxon>
        <taxon>Cryptococcaceae</taxon>
        <taxon>Cryptococcus</taxon>
        <taxon>Cryptococcus neoformans species complex</taxon>
    </lineage>
</organism>
<reference evidence="4 5" key="1">
    <citation type="submission" date="2017-06" db="EMBL/GenBank/DDBJ databases">
        <title>Global population genomics of the pathogenic fungus Cryptococcus neoformans var. grubii.</title>
        <authorList>
            <person name="Cuomo C."/>
            <person name="Litvintseva A."/>
            <person name="Chen Y."/>
            <person name="Young S."/>
            <person name="Zeng Q."/>
            <person name="Chapman S."/>
            <person name="Gujja S."/>
            <person name="Saif S."/>
            <person name="Birren B."/>
        </authorList>
    </citation>
    <scope>NUCLEOTIDE SEQUENCE [LARGE SCALE GENOMIC DNA]</scope>
    <source>
        <strain evidence="4 5">Tu259-1</strain>
    </source>
</reference>
<dbReference type="AlphaFoldDB" id="A0A854QCU7"/>
<gene>
    <name evidence="4" type="ORF">C361_02573</name>
</gene>
<dbReference type="Proteomes" id="UP000199727">
    <property type="component" value="Unassembled WGS sequence"/>
</dbReference>
<dbReference type="Pfam" id="PF05426">
    <property type="entry name" value="Alginate_lyase"/>
    <property type="match status" value="1"/>
</dbReference>
<evidence type="ECO:0000256" key="1">
    <source>
        <dbReference type="ARBA" id="ARBA00022729"/>
    </source>
</evidence>
<dbReference type="InterPro" id="IPR008929">
    <property type="entry name" value="Chondroitin_lyas"/>
</dbReference>
<evidence type="ECO:0000313" key="5">
    <source>
        <dbReference type="Proteomes" id="UP000199727"/>
    </source>
</evidence>
<comment type="caution">
    <text evidence="4">The sequence shown here is derived from an EMBL/GenBank/DDBJ whole genome shotgun (WGS) entry which is preliminary data.</text>
</comment>